<evidence type="ECO:0000256" key="4">
    <source>
        <dbReference type="ARBA" id="ARBA00022989"/>
    </source>
</evidence>
<evidence type="ECO:0000256" key="6">
    <source>
        <dbReference type="SAM" id="MobiDB-lite"/>
    </source>
</evidence>
<dbReference type="EMBL" id="WBNB01001975">
    <property type="protein sequence ID" value="NXB91533.1"/>
    <property type="molecule type" value="Genomic_DNA"/>
</dbReference>
<feature type="non-terminal residue" evidence="8">
    <location>
        <position position="277"/>
    </location>
</feature>
<evidence type="ECO:0000256" key="2">
    <source>
        <dbReference type="ARBA" id="ARBA00006843"/>
    </source>
</evidence>
<evidence type="ECO:0000256" key="3">
    <source>
        <dbReference type="ARBA" id="ARBA00022692"/>
    </source>
</evidence>
<feature type="non-terminal residue" evidence="8">
    <location>
        <position position="1"/>
    </location>
</feature>
<feature type="transmembrane region" description="Helical" evidence="7">
    <location>
        <begin position="208"/>
        <end position="226"/>
    </location>
</feature>
<reference evidence="8" key="1">
    <citation type="submission" date="2019-09" db="EMBL/GenBank/DDBJ databases">
        <title>Bird 10,000 Genomes (B10K) Project - Family phase.</title>
        <authorList>
            <person name="Zhang G."/>
        </authorList>
    </citation>
    <scope>NUCLEOTIDE SEQUENCE</scope>
    <source>
        <strain evidence="8">OUT-0048</strain>
        <tissue evidence="8">Muscle</tissue>
    </source>
</reference>
<evidence type="ECO:0000313" key="9">
    <source>
        <dbReference type="Proteomes" id="UP000634236"/>
    </source>
</evidence>
<gene>
    <name evidence="8" type="primary">Prrt1b</name>
    <name evidence="8" type="ORF">VIDCHA_R15710</name>
</gene>
<sequence>WGAGACGGPGLGARGGPGGGNTRAAPRRPERGVTAWVGAPGNVPSRQDLPVPAGVPRMDGDPPAVPQARGAEQGDGSGAAGGLPTPGTRSDAPAARGDRPVAVSVVTNSALEGAPPPYSPPDPKSFHLFYPPFPAGYSQQGPVIYPPGPGPRPFPAPGFPRGPLPYSTVPRALAALTAPAPQHNAQPAAGPSPAGRGQQLPKDYTVESVLVTLFCCVLTGVMALVYSHETRAALARGDVAQAHVASRKAQLLILFSLLFGLFASISWIIYVLVSLYL</sequence>
<comment type="caution">
    <text evidence="8">The sequence shown here is derived from an EMBL/GenBank/DDBJ whole genome shotgun (WGS) entry which is preliminary data.</text>
</comment>
<evidence type="ECO:0000256" key="1">
    <source>
        <dbReference type="ARBA" id="ARBA00004370"/>
    </source>
</evidence>
<dbReference type="PANTHER" id="PTHR14948">
    <property type="entry name" value="NG5"/>
    <property type="match status" value="1"/>
</dbReference>
<dbReference type="AlphaFoldDB" id="A0A851KNY9"/>
<name>A0A851KNY9_VIDCH</name>
<feature type="compositionally biased region" description="Gly residues" evidence="6">
    <location>
        <begin position="1"/>
        <end position="21"/>
    </location>
</feature>
<dbReference type="PANTHER" id="PTHR14948:SF18">
    <property type="entry name" value="PROLINE RICH TRANSMEMBRANE PROTEIN 1B"/>
    <property type="match status" value="1"/>
</dbReference>
<dbReference type="InterPro" id="IPR051423">
    <property type="entry name" value="CD225/Dispanin"/>
</dbReference>
<dbReference type="Proteomes" id="UP000634236">
    <property type="component" value="Unassembled WGS sequence"/>
</dbReference>
<evidence type="ECO:0000313" key="8">
    <source>
        <dbReference type="EMBL" id="NXB91533.1"/>
    </source>
</evidence>
<feature type="transmembrane region" description="Helical" evidence="7">
    <location>
        <begin position="251"/>
        <end position="273"/>
    </location>
</feature>
<keyword evidence="3 7" id="KW-0812">Transmembrane</keyword>
<dbReference type="GO" id="GO:0016020">
    <property type="term" value="C:membrane"/>
    <property type="evidence" value="ECO:0007669"/>
    <property type="project" value="UniProtKB-SubCell"/>
</dbReference>
<organism evidence="8 9">
    <name type="scientific">Vidua chalybeata</name>
    <name type="common">Village indigobird</name>
    <dbReference type="NCBI Taxonomy" id="81927"/>
    <lineage>
        <taxon>Eukaryota</taxon>
        <taxon>Metazoa</taxon>
        <taxon>Chordata</taxon>
        <taxon>Craniata</taxon>
        <taxon>Vertebrata</taxon>
        <taxon>Euteleostomi</taxon>
        <taxon>Archelosauria</taxon>
        <taxon>Archosauria</taxon>
        <taxon>Dinosauria</taxon>
        <taxon>Saurischia</taxon>
        <taxon>Theropoda</taxon>
        <taxon>Coelurosauria</taxon>
        <taxon>Aves</taxon>
        <taxon>Neognathae</taxon>
        <taxon>Neoaves</taxon>
        <taxon>Telluraves</taxon>
        <taxon>Australaves</taxon>
        <taxon>Passeriformes</taxon>
        <taxon>Passeroidea</taxon>
        <taxon>Estrildidae</taxon>
        <taxon>Viduinae</taxon>
        <taxon>Vidua</taxon>
    </lineage>
</organism>
<dbReference type="InterPro" id="IPR007593">
    <property type="entry name" value="CD225/Dispanin_fam"/>
</dbReference>
<dbReference type="Pfam" id="PF04505">
    <property type="entry name" value="CD225"/>
    <property type="match status" value="1"/>
</dbReference>
<accession>A0A851KNY9</accession>
<keyword evidence="9" id="KW-1185">Reference proteome</keyword>
<protein>
    <submittedName>
        <fullName evidence="8">PRT1B protein</fullName>
    </submittedName>
</protein>
<proteinExistence type="inferred from homology"/>
<keyword evidence="4 7" id="KW-1133">Transmembrane helix</keyword>
<evidence type="ECO:0000256" key="7">
    <source>
        <dbReference type="SAM" id="Phobius"/>
    </source>
</evidence>
<evidence type="ECO:0000256" key="5">
    <source>
        <dbReference type="ARBA" id="ARBA00023136"/>
    </source>
</evidence>
<comment type="similarity">
    <text evidence="2">Belongs to the CD225/Dispanin family.</text>
</comment>
<feature type="region of interest" description="Disordered" evidence="6">
    <location>
        <begin position="1"/>
        <end position="99"/>
    </location>
</feature>
<comment type="subcellular location">
    <subcellularLocation>
        <location evidence="1">Membrane</location>
    </subcellularLocation>
</comment>
<keyword evidence="5 7" id="KW-0472">Membrane</keyword>